<dbReference type="Proteomes" id="UP000179807">
    <property type="component" value="Unassembled WGS sequence"/>
</dbReference>
<comment type="caution">
    <text evidence="1">The sequence shown here is derived from an EMBL/GenBank/DDBJ whole genome shotgun (WGS) entry which is preliminary data.</text>
</comment>
<keyword evidence="2" id="KW-1185">Reference proteome</keyword>
<protein>
    <submittedName>
        <fullName evidence="1">Uncharacterized protein</fullName>
    </submittedName>
</protein>
<dbReference type="GeneID" id="94828733"/>
<reference evidence="1" key="1">
    <citation type="submission" date="2016-10" db="EMBL/GenBank/DDBJ databases">
        <authorList>
            <person name="Benchimol M."/>
            <person name="Almeida L.G."/>
            <person name="Vasconcelos A.T."/>
            <person name="Perreira-Neves A."/>
            <person name="Rosa I.A."/>
            <person name="Tasca T."/>
            <person name="Bogo M.R."/>
            <person name="de Souza W."/>
        </authorList>
    </citation>
    <scope>NUCLEOTIDE SEQUENCE [LARGE SCALE GENOMIC DNA]</scope>
    <source>
        <strain evidence="1">K</strain>
    </source>
</reference>
<dbReference type="AlphaFoldDB" id="A0A1J4JST2"/>
<gene>
    <name evidence="1" type="ORF">TRFO_07991</name>
</gene>
<evidence type="ECO:0000313" key="1">
    <source>
        <dbReference type="EMBL" id="OHT00325.1"/>
    </source>
</evidence>
<dbReference type="VEuPathDB" id="TrichDB:TRFO_07991"/>
<dbReference type="RefSeq" id="XP_068353461.1">
    <property type="nucleotide sequence ID" value="XM_068494029.1"/>
</dbReference>
<name>A0A1J4JST2_9EUKA</name>
<evidence type="ECO:0000313" key="2">
    <source>
        <dbReference type="Proteomes" id="UP000179807"/>
    </source>
</evidence>
<organism evidence="1 2">
    <name type="scientific">Tritrichomonas foetus</name>
    <dbReference type="NCBI Taxonomy" id="1144522"/>
    <lineage>
        <taxon>Eukaryota</taxon>
        <taxon>Metamonada</taxon>
        <taxon>Parabasalia</taxon>
        <taxon>Tritrichomonadida</taxon>
        <taxon>Tritrichomonadidae</taxon>
        <taxon>Tritrichomonas</taxon>
    </lineage>
</organism>
<dbReference type="EMBL" id="MLAK01000960">
    <property type="protein sequence ID" value="OHT00325.1"/>
    <property type="molecule type" value="Genomic_DNA"/>
</dbReference>
<proteinExistence type="predicted"/>
<accession>A0A1J4JST2</accession>
<sequence length="715" mass="82980">MNFNNNEMITSTQQLLITKIFEIKLPEYPILCFNNELKPIFDEVKTVQKNPNRELLITKLVKRNGFLCTQISQLGDFSFSSSPKLLHEIISIPLIRKSDTIIFVLYVYYSYIEWLIKFELNKNIDVLPLILQANCKFLKCSDFSSMSQTLFVCAFSLYLSLDNMPSFTHYIVPLRSFFHEVVNFTSESTFLLDAIINKLMITRLPKTEMENENIIFNQDLNNNIHEYKIEMYALLSMICLERGNSIPLNFTSMIMKAIIPEMESLNLGALNLLVSCSRCIPSNEFGNYLGIIVDSLMCYIESSNLMFSVNTKSNTDLIYFKFEEVEPIFEFTDCTFKNGFKYFNQNTFIESDSLSSYCENELICKLGLVSQSLENHIQLLNNFVDIYCCKIKELKFISSQVYSHILVLFLICNNITSTFSVEIPCISNLLIDDLIFNPKVIYQSNDLQMKSLTSLRNCALLLGFCSGKESFSKILLFLASYPKLFEECMIRILWFHDNQIKRKSSSFSIENVLAKILNFYRILEVNGNESVSESRSYIIQYFVRNKNYDYFYQKDNYFSNTLLGIIFEKNIKDMIFIQIDDIMCQQGILTIAFDHLAILIDSINDMSPTYDTTDLLCSLLNAYNKAIARSHLQLPVFKKVAYSLIQNLESIRTSSLFNGDNLNIAEEFLMILMRFFAITSSSVSFDIEIFKIQSNYLIFTSFVRFHSNFCEKNVY</sequence>